<proteinExistence type="predicted"/>
<dbReference type="AlphaFoldDB" id="A0A653XV31"/>
<organism evidence="1 2">
    <name type="scientific">Sphingobacterium multivorum</name>
    <dbReference type="NCBI Taxonomy" id="28454"/>
    <lineage>
        <taxon>Bacteria</taxon>
        <taxon>Pseudomonadati</taxon>
        <taxon>Bacteroidota</taxon>
        <taxon>Sphingobacteriia</taxon>
        <taxon>Sphingobacteriales</taxon>
        <taxon>Sphingobacteriaceae</taxon>
        <taxon>Sphingobacterium</taxon>
    </lineage>
</organism>
<sequence length="41" mass="5105">MAKPKLNETNQTQFYYEKKYAHTSEFTEYVWCRPGPKNRYR</sequence>
<evidence type="ECO:0000313" key="1">
    <source>
        <dbReference type="EMBL" id="VXC33973.1"/>
    </source>
</evidence>
<accession>A0A653XV31</accession>
<dbReference type="Proteomes" id="UP000432350">
    <property type="component" value="Unassembled WGS sequence"/>
</dbReference>
<protein>
    <submittedName>
        <fullName evidence="1">Uncharacterized protein</fullName>
    </submittedName>
</protein>
<evidence type="ECO:0000313" key="2">
    <source>
        <dbReference type="Proteomes" id="UP000432350"/>
    </source>
</evidence>
<name>A0A653XV31_SPHMU</name>
<dbReference type="EMBL" id="CABWMV010000001">
    <property type="protein sequence ID" value="VXC33973.1"/>
    <property type="molecule type" value="Genomic_DNA"/>
</dbReference>
<reference evidence="1 2" key="1">
    <citation type="submission" date="2019-10" db="EMBL/GenBank/DDBJ databases">
        <authorList>
            <person name="Karimi E."/>
        </authorList>
    </citation>
    <scope>NUCLEOTIDE SEQUENCE [LARGE SCALE GENOMIC DNA]</scope>
    <source>
        <strain evidence="1">Sphingobacterium sp. 8BC</strain>
    </source>
</reference>
<gene>
    <name evidence="1" type="ORF">SPHINGO8BC_10154</name>
</gene>